<feature type="region of interest" description="Disordered" evidence="1">
    <location>
        <begin position="44"/>
        <end position="76"/>
    </location>
</feature>
<keyword evidence="2" id="KW-0812">Transmembrane</keyword>
<keyword evidence="2" id="KW-1133">Transmembrane helix</keyword>
<keyword evidence="5" id="KW-1185">Reference proteome</keyword>
<dbReference type="InterPro" id="IPR013830">
    <property type="entry name" value="SGNH_hydro"/>
</dbReference>
<dbReference type="InterPro" id="IPR053140">
    <property type="entry name" value="GDSL_Rv0518-like"/>
</dbReference>
<protein>
    <submittedName>
        <fullName evidence="4">Lysophospholipase L1</fullName>
    </submittedName>
</protein>
<dbReference type="PANTHER" id="PTHR43784">
    <property type="entry name" value="GDSL-LIKE LIPASE/ACYLHYDROLASE, PUTATIVE (AFU_ORTHOLOGUE AFUA_2G00820)-RELATED"/>
    <property type="match status" value="1"/>
</dbReference>
<reference evidence="4 5" key="1">
    <citation type="submission" date="2016-10" db="EMBL/GenBank/DDBJ databases">
        <authorList>
            <person name="de Groot N.N."/>
        </authorList>
    </citation>
    <scope>NUCLEOTIDE SEQUENCE [LARGE SCALE GENOMIC DNA]</scope>
    <source>
        <strain evidence="4 5">CGMCC 4.2023</strain>
    </source>
</reference>
<dbReference type="InterPro" id="IPR036514">
    <property type="entry name" value="SGNH_hydro_sf"/>
</dbReference>
<organism evidence="4 5">
    <name type="scientific">Actinacidiphila yanglinensis</name>
    <dbReference type="NCBI Taxonomy" id="310779"/>
    <lineage>
        <taxon>Bacteria</taxon>
        <taxon>Bacillati</taxon>
        <taxon>Actinomycetota</taxon>
        <taxon>Actinomycetes</taxon>
        <taxon>Kitasatosporales</taxon>
        <taxon>Streptomycetaceae</taxon>
        <taxon>Actinacidiphila</taxon>
    </lineage>
</organism>
<keyword evidence="2" id="KW-0472">Membrane</keyword>
<dbReference type="AlphaFoldDB" id="A0A1H5U0W2"/>
<feature type="domain" description="SGNH hydrolase-type esterase" evidence="3">
    <location>
        <begin position="244"/>
        <end position="433"/>
    </location>
</feature>
<dbReference type="Gene3D" id="3.40.50.1110">
    <property type="entry name" value="SGNH hydrolase"/>
    <property type="match status" value="1"/>
</dbReference>
<evidence type="ECO:0000256" key="1">
    <source>
        <dbReference type="SAM" id="MobiDB-lite"/>
    </source>
</evidence>
<sequence>MSRARHDATRRARGRTFRRSVLAPAAGVVAAATVAGLLVSHARGGAHQDGNDASRQTQVAATASDGQGGTAGARSRVGAWGSALSTGGPSFRRQTIRMVVHTSVGGSGIRIRVSDLRGERALAVGEADVAEQYDGGRAVAGTHHRVTFSGSRSTMVAAGTERYSDVIPMRVAADQNLLVSLYLPGPTGSSAFHREAYDTTYVSSDGVDHVADDSAAGYTGTTTSWYYLSGLDVSSPTAHGTVVAFGDSITDGYHSTAGANRRWPDQLARRLASAPGGQRLGVVDAGIAGNRLLSAAPEVYRGPSGVSRFTHDALDVSGVKDVVVLEGVNDLSNDVNAAGGPLTAQNLIDGYRALIARAHAAGVRVIGGTILPYSRLSPAMNAIRTEVNQWIRSSGAFDAVADFDRAVRDPSNPSALAPAYDSGDHLHPNDAGMLALANAINLNALVS</sequence>
<proteinExistence type="predicted"/>
<evidence type="ECO:0000313" key="5">
    <source>
        <dbReference type="Proteomes" id="UP000236754"/>
    </source>
</evidence>
<feature type="compositionally biased region" description="Polar residues" evidence="1">
    <location>
        <begin position="51"/>
        <end position="65"/>
    </location>
</feature>
<evidence type="ECO:0000256" key="2">
    <source>
        <dbReference type="SAM" id="Phobius"/>
    </source>
</evidence>
<dbReference type="OrthoDB" id="1828825at2"/>
<feature type="transmembrane region" description="Helical" evidence="2">
    <location>
        <begin position="21"/>
        <end position="39"/>
    </location>
</feature>
<evidence type="ECO:0000313" key="4">
    <source>
        <dbReference type="EMBL" id="SEF68744.1"/>
    </source>
</evidence>
<dbReference type="SUPFAM" id="SSF52266">
    <property type="entry name" value="SGNH hydrolase"/>
    <property type="match status" value="1"/>
</dbReference>
<name>A0A1H5U0W2_9ACTN</name>
<dbReference type="RefSeq" id="WP_160144971.1">
    <property type="nucleotide sequence ID" value="NZ_FNVU01000001.1"/>
</dbReference>
<dbReference type="Pfam" id="PF13472">
    <property type="entry name" value="Lipase_GDSL_2"/>
    <property type="match status" value="1"/>
</dbReference>
<dbReference type="Proteomes" id="UP000236754">
    <property type="component" value="Unassembled WGS sequence"/>
</dbReference>
<dbReference type="PANTHER" id="PTHR43784:SF2">
    <property type="entry name" value="GDSL-LIKE LIPASE_ACYLHYDROLASE, PUTATIVE (AFU_ORTHOLOGUE AFUA_2G00820)-RELATED"/>
    <property type="match status" value="1"/>
</dbReference>
<dbReference type="CDD" id="cd01830">
    <property type="entry name" value="XynE_like"/>
    <property type="match status" value="1"/>
</dbReference>
<gene>
    <name evidence="4" type="ORF">SAMN05216223_101730</name>
</gene>
<dbReference type="EMBL" id="FNVU01000001">
    <property type="protein sequence ID" value="SEF68744.1"/>
    <property type="molecule type" value="Genomic_DNA"/>
</dbReference>
<accession>A0A1H5U0W2</accession>
<evidence type="ECO:0000259" key="3">
    <source>
        <dbReference type="Pfam" id="PF13472"/>
    </source>
</evidence>